<comment type="caution">
    <text evidence="2">The sequence shown here is derived from an EMBL/GenBank/DDBJ whole genome shotgun (WGS) entry which is preliminary data.</text>
</comment>
<dbReference type="Proteomes" id="UP001218188">
    <property type="component" value="Unassembled WGS sequence"/>
</dbReference>
<proteinExistence type="predicted"/>
<protein>
    <submittedName>
        <fullName evidence="2">Uncharacterized protein</fullName>
    </submittedName>
</protein>
<feature type="compositionally biased region" description="Basic and acidic residues" evidence="1">
    <location>
        <begin position="100"/>
        <end position="109"/>
    </location>
</feature>
<dbReference type="EMBL" id="JARJCM010000005">
    <property type="protein sequence ID" value="KAJ7044925.1"/>
    <property type="molecule type" value="Genomic_DNA"/>
</dbReference>
<gene>
    <name evidence="2" type="ORF">C8F04DRAFT_1343172</name>
</gene>
<feature type="compositionally biased region" description="Basic and acidic residues" evidence="1">
    <location>
        <begin position="116"/>
        <end position="129"/>
    </location>
</feature>
<sequence>MSEHGPADPKSAAAADAGTRTLAAENLNKTIHYIGPPRSRLQAEAGGEGGAGVGHGVGRPTSGPGGGPAAPASALQSQAGAGIRGARRGVVACRDFEGRRGRTRDEGRARAAQQRADGRTDGETWDRGTRGPSARLLGGLAVTRGGRGRGAAARSAPSRLVVVVVVVVVLWSSSESVGVGVGIIEGRGRAEEFRASTIRAYVQQRIVSNPAAARGEGGMNGEGMGDGKRKQARRASRGRAIINQLRCVAGWGGGVQVLSWVSAGRRFIEYVQCGHAVRTQRAVGGGLEKNPKNAVEIEVQRRRGPSGDASVSARARQQTHNKVVAFSSAQTEWLGFGTGCRTNSTGKKSRGGVIQESSSGQAKHASPLISQLRREGGLRLKRCASLVSCRVNWQAVTGDPGSVVVGGGSCGGKSPRLRGGGSSRSVSQSCAPARAMRAARQQKALLEF</sequence>
<feature type="compositionally biased region" description="Low complexity" evidence="1">
    <location>
        <begin position="8"/>
        <end position="24"/>
    </location>
</feature>
<feature type="region of interest" description="Disordered" evidence="1">
    <location>
        <begin position="100"/>
        <end position="132"/>
    </location>
</feature>
<feature type="region of interest" description="Disordered" evidence="1">
    <location>
        <begin position="345"/>
        <end position="367"/>
    </location>
</feature>
<feature type="compositionally biased region" description="Gly residues" evidence="1">
    <location>
        <begin position="46"/>
        <end position="68"/>
    </location>
</feature>
<organism evidence="2 3">
    <name type="scientific">Mycena alexandri</name>
    <dbReference type="NCBI Taxonomy" id="1745969"/>
    <lineage>
        <taxon>Eukaryota</taxon>
        <taxon>Fungi</taxon>
        <taxon>Dikarya</taxon>
        <taxon>Basidiomycota</taxon>
        <taxon>Agaricomycotina</taxon>
        <taxon>Agaricomycetes</taxon>
        <taxon>Agaricomycetidae</taxon>
        <taxon>Agaricales</taxon>
        <taxon>Marasmiineae</taxon>
        <taxon>Mycenaceae</taxon>
        <taxon>Mycena</taxon>
    </lineage>
</organism>
<accession>A0AAD6TGT2</accession>
<name>A0AAD6TGT2_9AGAR</name>
<feature type="region of interest" description="Disordered" evidence="1">
    <location>
        <begin position="1"/>
        <end position="81"/>
    </location>
</feature>
<evidence type="ECO:0000313" key="2">
    <source>
        <dbReference type="EMBL" id="KAJ7044925.1"/>
    </source>
</evidence>
<dbReference type="AlphaFoldDB" id="A0AAD6TGT2"/>
<evidence type="ECO:0000256" key="1">
    <source>
        <dbReference type="SAM" id="MobiDB-lite"/>
    </source>
</evidence>
<reference evidence="2" key="1">
    <citation type="submission" date="2023-03" db="EMBL/GenBank/DDBJ databases">
        <title>Massive genome expansion in bonnet fungi (Mycena s.s.) driven by repeated elements and novel gene families across ecological guilds.</title>
        <authorList>
            <consortium name="Lawrence Berkeley National Laboratory"/>
            <person name="Harder C.B."/>
            <person name="Miyauchi S."/>
            <person name="Viragh M."/>
            <person name="Kuo A."/>
            <person name="Thoen E."/>
            <person name="Andreopoulos B."/>
            <person name="Lu D."/>
            <person name="Skrede I."/>
            <person name="Drula E."/>
            <person name="Henrissat B."/>
            <person name="Morin E."/>
            <person name="Kohler A."/>
            <person name="Barry K."/>
            <person name="LaButti K."/>
            <person name="Morin E."/>
            <person name="Salamov A."/>
            <person name="Lipzen A."/>
            <person name="Mereny Z."/>
            <person name="Hegedus B."/>
            <person name="Baldrian P."/>
            <person name="Stursova M."/>
            <person name="Weitz H."/>
            <person name="Taylor A."/>
            <person name="Grigoriev I.V."/>
            <person name="Nagy L.G."/>
            <person name="Martin F."/>
            <person name="Kauserud H."/>
        </authorList>
    </citation>
    <scope>NUCLEOTIDE SEQUENCE</scope>
    <source>
        <strain evidence="2">CBHHK200</strain>
    </source>
</reference>
<feature type="compositionally biased region" description="Low complexity" evidence="1">
    <location>
        <begin position="69"/>
        <end position="81"/>
    </location>
</feature>
<keyword evidence="3" id="KW-1185">Reference proteome</keyword>
<evidence type="ECO:0000313" key="3">
    <source>
        <dbReference type="Proteomes" id="UP001218188"/>
    </source>
</evidence>